<evidence type="ECO:0000256" key="2">
    <source>
        <dbReference type="ARBA" id="ARBA00022527"/>
    </source>
</evidence>
<keyword evidence="5" id="KW-0418">Kinase</keyword>
<evidence type="ECO:0000256" key="10">
    <source>
        <dbReference type="SAM" id="MobiDB-lite"/>
    </source>
</evidence>
<dbReference type="Proteomes" id="UP000054097">
    <property type="component" value="Unassembled WGS sequence"/>
</dbReference>
<dbReference type="SMART" id="SM00220">
    <property type="entry name" value="S_TKc"/>
    <property type="match status" value="1"/>
</dbReference>
<evidence type="ECO:0000256" key="9">
    <source>
        <dbReference type="PROSITE-ProRule" id="PRU10141"/>
    </source>
</evidence>
<keyword evidence="4 9" id="KW-0547">Nucleotide-binding</keyword>
<dbReference type="GO" id="GO:0005634">
    <property type="term" value="C:nucleus"/>
    <property type="evidence" value="ECO:0007669"/>
    <property type="project" value="TreeGrafter"/>
</dbReference>
<dbReference type="EMBL" id="KN824333">
    <property type="protein sequence ID" value="KIM23674.1"/>
    <property type="molecule type" value="Genomic_DNA"/>
</dbReference>
<evidence type="ECO:0000256" key="7">
    <source>
        <dbReference type="ARBA" id="ARBA00047899"/>
    </source>
</evidence>
<evidence type="ECO:0000256" key="5">
    <source>
        <dbReference type="ARBA" id="ARBA00022777"/>
    </source>
</evidence>
<feature type="domain" description="Protein kinase" evidence="11">
    <location>
        <begin position="29"/>
        <end position="585"/>
    </location>
</feature>
<name>A0A0C3AUH4_SERVB</name>
<dbReference type="EC" id="2.7.11.1" evidence="1"/>
<accession>A0A0C3AUH4</accession>
<dbReference type="Gene3D" id="1.10.510.10">
    <property type="entry name" value="Transferase(Phosphotransferase) domain 1"/>
    <property type="match status" value="2"/>
</dbReference>
<dbReference type="SUPFAM" id="SSF56112">
    <property type="entry name" value="Protein kinase-like (PK-like)"/>
    <property type="match status" value="1"/>
</dbReference>
<dbReference type="InterPro" id="IPR051334">
    <property type="entry name" value="SRPK"/>
</dbReference>
<comment type="catalytic activity">
    <reaction evidence="7">
        <text>L-threonyl-[protein] + ATP = O-phospho-L-threonyl-[protein] + ADP + H(+)</text>
        <dbReference type="Rhea" id="RHEA:46608"/>
        <dbReference type="Rhea" id="RHEA-COMP:11060"/>
        <dbReference type="Rhea" id="RHEA-COMP:11605"/>
        <dbReference type="ChEBI" id="CHEBI:15378"/>
        <dbReference type="ChEBI" id="CHEBI:30013"/>
        <dbReference type="ChEBI" id="CHEBI:30616"/>
        <dbReference type="ChEBI" id="CHEBI:61977"/>
        <dbReference type="ChEBI" id="CHEBI:456216"/>
        <dbReference type="EC" id="2.7.11.1"/>
    </reaction>
</comment>
<dbReference type="GO" id="GO:0050684">
    <property type="term" value="P:regulation of mRNA processing"/>
    <property type="evidence" value="ECO:0007669"/>
    <property type="project" value="TreeGrafter"/>
</dbReference>
<evidence type="ECO:0000256" key="6">
    <source>
        <dbReference type="ARBA" id="ARBA00022840"/>
    </source>
</evidence>
<dbReference type="InterPro" id="IPR011009">
    <property type="entry name" value="Kinase-like_dom_sf"/>
</dbReference>
<dbReference type="GO" id="GO:0000245">
    <property type="term" value="P:spliceosomal complex assembly"/>
    <property type="evidence" value="ECO:0007669"/>
    <property type="project" value="TreeGrafter"/>
</dbReference>
<keyword evidence="13" id="KW-1185">Reference proteome</keyword>
<dbReference type="PANTHER" id="PTHR47634:SF9">
    <property type="entry name" value="PROTEIN KINASE DOMAIN-CONTAINING PROTEIN-RELATED"/>
    <property type="match status" value="1"/>
</dbReference>
<organism evidence="12 13">
    <name type="scientific">Serendipita vermifera MAFF 305830</name>
    <dbReference type="NCBI Taxonomy" id="933852"/>
    <lineage>
        <taxon>Eukaryota</taxon>
        <taxon>Fungi</taxon>
        <taxon>Dikarya</taxon>
        <taxon>Basidiomycota</taxon>
        <taxon>Agaricomycotina</taxon>
        <taxon>Agaricomycetes</taxon>
        <taxon>Sebacinales</taxon>
        <taxon>Serendipitaceae</taxon>
        <taxon>Serendipita</taxon>
    </lineage>
</organism>
<dbReference type="InterPro" id="IPR017441">
    <property type="entry name" value="Protein_kinase_ATP_BS"/>
</dbReference>
<dbReference type="GO" id="GO:0005524">
    <property type="term" value="F:ATP binding"/>
    <property type="evidence" value="ECO:0007669"/>
    <property type="project" value="UniProtKB-UniRule"/>
</dbReference>
<protein>
    <recommendedName>
        <fullName evidence="1">non-specific serine/threonine protein kinase</fullName>
        <ecNumber evidence="1">2.7.11.1</ecNumber>
    </recommendedName>
</protein>
<evidence type="ECO:0000313" key="13">
    <source>
        <dbReference type="Proteomes" id="UP000054097"/>
    </source>
</evidence>
<evidence type="ECO:0000313" key="12">
    <source>
        <dbReference type="EMBL" id="KIM23674.1"/>
    </source>
</evidence>
<feature type="binding site" evidence="9">
    <location>
        <position position="58"/>
    </location>
    <ligand>
        <name>ATP</name>
        <dbReference type="ChEBI" id="CHEBI:30616"/>
    </ligand>
</feature>
<keyword evidence="6 9" id="KW-0067">ATP-binding</keyword>
<gene>
    <name evidence="12" type="ORF">M408DRAFT_250884</name>
</gene>
<dbReference type="GO" id="GO:0004674">
    <property type="term" value="F:protein serine/threonine kinase activity"/>
    <property type="evidence" value="ECO:0007669"/>
    <property type="project" value="UniProtKB-KW"/>
</dbReference>
<dbReference type="InterPro" id="IPR000719">
    <property type="entry name" value="Prot_kinase_dom"/>
</dbReference>
<feature type="region of interest" description="Disordered" evidence="10">
    <location>
        <begin position="257"/>
        <end position="290"/>
    </location>
</feature>
<dbReference type="PROSITE" id="PS00107">
    <property type="entry name" value="PROTEIN_KINASE_ATP"/>
    <property type="match status" value="1"/>
</dbReference>
<proteinExistence type="predicted"/>
<dbReference type="Gene3D" id="3.30.200.20">
    <property type="entry name" value="Phosphorylase Kinase, domain 1"/>
    <property type="match status" value="1"/>
</dbReference>
<feature type="region of interest" description="Disordered" evidence="10">
    <location>
        <begin position="575"/>
        <end position="612"/>
    </location>
</feature>
<dbReference type="STRING" id="933852.A0A0C3AUH4"/>
<sequence>MEEEPADYCISGGYLRVSIGDKLGPNGRYTVKRKLGWGGFSTVWLAHDARDNKHVAIKICRSDKETTEAALAELHVLKEAMWQNQFHDHIAGLVDSFVVPAVLPEPWVPTDTEPEPPVHHCIVVEVLGPNLLTFLEAHQRNVRNNNVDAVPGQAGGLPLPLVKEFSKQLLAATAYLHDYIRHIHTDLKLENIVLVIPDIQNIIERDLLGAPEPSRVLVETSIPQKEEAQPEIVEIYQSQPLTIPIYRLSTPSNSLDGNSFNPSSLPALSPPSRSNTNTNRHDNLDVLTTHSDSNSITCGSLVSSSTAPSSIGGSAIATGGGGTNASSNPINIATPSSPIATTFASFSRRLSSSFNSISYFFVRSPPAKGIASPIAEMKAEGGIATNNNSDVFEDDDEEGEEEKLADAPITAPARSSRPRMLPDLNIKLVDFGNAQRFSDRYTGRIQTRQYRAPEAILGKRDWDKKADMWSIACIIFELVTGDYLFDPPDDAKNRDRAHIYQILELTNPFYDRRWAMSGRQSPRIFNPDGNPMRRLRYRTLQSLLEQKYGLDTAEARGLSEFLLPMLAFEPDKRPDASELENHPWLAGTKPTRRFPPSYGEPGFDFIPTEELE</sequence>
<reference evidence="13" key="2">
    <citation type="submission" date="2015-01" db="EMBL/GenBank/DDBJ databases">
        <title>Evolutionary Origins and Diversification of the Mycorrhizal Mutualists.</title>
        <authorList>
            <consortium name="DOE Joint Genome Institute"/>
            <consortium name="Mycorrhizal Genomics Consortium"/>
            <person name="Kohler A."/>
            <person name="Kuo A."/>
            <person name="Nagy L.G."/>
            <person name="Floudas D."/>
            <person name="Copeland A."/>
            <person name="Barry K.W."/>
            <person name="Cichocki N."/>
            <person name="Veneault-Fourrey C."/>
            <person name="LaButti K."/>
            <person name="Lindquist E.A."/>
            <person name="Lipzen A."/>
            <person name="Lundell T."/>
            <person name="Morin E."/>
            <person name="Murat C."/>
            <person name="Riley R."/>
            <person name="Ohm R."/>
            <person name="Sun H."/>
            <person name="Tunlid A."/>
            <person name="Henrissat B."/>
            <person name="Grigoriev I.V."/>
            <person name="Hibbett D.S."/>
            <person name="Martin F."/>
        </authorList>
    </citation>
    <scope>NUCLEOTIDE SEQUENCE [LARGE SCALE GENOMIC DNA]</scope>
    <source>
        <strain evidence="13">MAFF 305830</strain>
    </source>
</reference>
<dbReference type="Pfam" id="PF00069">
    <property type="entry name" value="Pkinase"/>
    <property type="match status" value="2"/>
</dbReference>
<dbReference type="GO" id="GO:0005737">
    <property type="term" value="C:cytoplasm"/>
    <property type="evidence" value="ECO:0007669"/>
    <property type="project" value="TreeGrafter"/>
</dbReference>
<dbReference type="OrthoDB" id="2649at2759"/>
<keyword evidence="3" id="KW-0808">Transferase</keyword>
<evidence type="ECO:0000259" key="11">
    <source>
        <dbReference type="PROSITE" id="PS50011"/>
    </source>
</evidence>
<evidence type="ECO:0000256" key="8">
    <source>
        <dbReference type="ARBA" id="ARBA00048679"/>
    </source>
</evidence>
<dbReference type="AlphaFoldDB" id="A0A0C3AUH4"/>
<keyword evidence="2" id="KW-0723">Serine/threonine-protein kinase</keyword>
<dbReference type="PROSITE" id="PS50011">
    <property type="entry name" value="PROTEIN_KINASE_DOM"/>
    <property type="match status" value="1"/>
</dbReference>
<dbReference type="HOGENOM" id="CLU_000288_81_12_1"/>
<evidence type="ECO:0000256" key="3">
    <source>
        <dbReference type="ARBA" id="ARBA00022679"/>
    </source>
</evidence>
<dbReference type="PANTHER" id="PTHR47634">
    <property type="entry name" value="PROTEIN KINASE DOMAIN-CONTAINING PROTEIN-RELATED"/>
    <property type="match status" value="1"/>
</dbReference>
<reference evidence="12 13" key="1">
    <citation type="submission" date="2014-04" db="EMBL/GenBank/DDBJ databases">
        <authorList>
            <consortium name="DOE Joint Genome Institute"/>
            <person name="Kuo A."/>
            <person name="Zuccaro A."/>
            <person name="Kohler A."/>
            <person name="Nagy L.G."/>
            <person name="Floudas D."/>
            <person name="Copeland A."/>
            <person name="Barry K.W."/>
            <person name="Cichocki N."/>
            <person name="Veneault-Fourrey C."/>
            <person name="LaButti K."/>
            <person name="Lindquist E.A."/>
            <person name="Lipzen A."/>
            <person name="Lundell T."/>
            <person name="Morin E."/>
            <person name="Murat C."/>
            <person name="Sun H."/>
            <person name="Tunlid A."/>
            <person name="Henrissat B."/>
            <person name="Grigoriev I.V."/>
            <person name="Hibbett D.S."/>
            <person name="Martin F."/>
            <person name="Nordberg H.P."/>
            <person name="Cantor M.N."/>
            <person name="Hua S.X."/>
        </authorList>
    </citation>
    <scope>NUCLEOTIDE SEQUENCE [LARGE SCALE GENOMIC DNA]</scope>
    <source>
        <strain evidence="12 13">MAFF 305830</strain>
    </source>
</reference>
<evidence type="ECO:0000256" key="1">
    <source>
        <dbReference type="ARBA" id="ARBA00012513"/>
    </source>
</evidence>
<evidence type="ECO:0000256" key="4">
    <source>
        <dbReference type="ARBA" id="ARBA00022741"/>
    </source>
</evidence>
<feature type="compositionally biased region" description="Low complexity" evidence="10">
    <location>
        <begin position="258"/>
        <end position="275"/>
    </location>
</feature>
<comment type="catalytic activity">
    <reaction evidence="8">
        <text>L-seryl-[protein] + ATP = O-phospho-L-seryl-[protein] + ADP + H(+)</text>
        <dbReference type="Rhea" id="RHEA:17989"/>
        <dbReference type="Rhea" id="RHEA-COMP:9863"/>
        <dbReference type="Rhea" id="RHEA-COMP:11604"/>
        <dbReference type="ChEBI" id="CHEBI:15378"/>
        <dbReference type="ChEBI" id="CHEBI:29999"/>
        <dbReference type="ChEBI" id="CHEBI:30616"/>
        <dbReference type="ChEBI" id="CHEBI:83421"/>
        <dbReference type="ChEBI" id="CHEBI:456216"/>
        <dbReference type="EC" id="2.7.11.1"/>
    </reaction>
</comment>